<dbReference type="Proteomes" id="UP001139293">
    <property type="component" value="Unassembled WGS sequence"/>
</dbReference>
<comment type="caution">
    <text evidence="2">The sequence shown here is derived from an EMBL/GenBank/DDBJ whole genome shotgun (WGS) entry which is preliminary data.</text>
</comment>
<keyword evidence="3" id="KW-1185">Reference proteome</keyword>
<accession>A0A9X1ZFG3</accession>
<reference evidence="2" key="1">
    <citation type="submission" date="2022-01" db="EMBL/GenBank/DDBJ databases">
        <title>Whole genome-based taxonomy of the Shewanellaceae.</title>
        <authorList>
            <person name="Martin-Rodriguez A.J."/>
        </authorList>
    </citation>
    <scope>NUCLEOTIDE SEQUENCE</scope>
    <source>
        <strain evidence="2">KCTC 23973</strain>
    </source>
</reference>
<dbReference type="EMBL" id="JAKILB010000005">
    <property type="protein sequence ID" value="MCL1138907.1"/>
    <property type="molecule type" value="Genomic_DNA"/>
</dbReference>
<dbReference type="AlphaFoldDB" id="A0A9X1ZFG3"/>
<evidence type="ECO:0000313" key="2">
    <source>
        <dbReference type="EMBL" id="MCL1138907.1"/>
    </source>
</evidence>
<evidence type="ECO:0000313" key="3">
    <source>
        <dbReference type="Proteomes" id="UP001139293"/>
    </source>
</evidence>
<keyword evidence="1" id="KW-0472">Membrane</keyword>
<keyword evidence="1" id="KW-1133">Transmembrane helix</keyword>
<proteinExistence type="predicted"/>
<keyword evidence="1" id="KW-0812">Transmembrane</keyword>
<feature type="transmembrane region" description="Helical" evidence="1">
    <location>
        <begin position="12"/>
        <end position="40"/>
    </location>
</feature>
<name>A0A9X1ZFG3_9GAMM</name>
<feature type="transmembrane region" description="Helical" evidence="1">
    <location>
        <begin position="91"/>
        <end position="108"/>
    </location>
</feature>
<evidence type="ECO:0000256" key="1">
    <source>
        <dbReference type="SAM" id="Phobius"/>
    </source>
</evidence>
<dbReference type="RefSeq" id="WP_248950037.1">
    <property type="nucleotide sequence ID" value="NZ_JAKILB010000005.1"/>
</dbReference>
<sequence length="125" mass="13977">MLSKPIYEALPYGYLLLGGLAISLLDSAIAQSAGIVLFLAGSKIYSLRSDNRRTDLKSRRKKGIIPRFIYEHMPTLYLLGALLVLKLESTHSPVISLVLVSYAAYLALRRSQYRKHKIVKVEIAS</sequence>
<feature type="transmembrane region" description="Helical" evidence="1">
    <location>
        <begin position="68"/>
        <end position="85"/>
    </location>
</feature>
<protein>
    <submittedName>
        <fullName evidence="2">Uncharacterized protein</fullName>
    </submittedName>
</protein>
<gene>
    <name evidence="2" type="ORF">L2740_10150</name>
</gene>
<organism evidence="2 3">
    <name type="scientific">Shewanella pneumatophori</name>
    <dbReference type="NCBI Taxonomy" id="314092"/>
    <lineage>
        <taxon>Bacteria</taxon>
        <taxon>Pseudomonadati</taxon>
        <taxon>Pseudomonadota</taxon>
        <taxon>Gammaproteobacteria</taxon>
        <taxon>Alteromonadales</taxon>
        <taxon>Shewanellaceae</taxon>
        <taxon>Shewanella</taxon>
    </lineage>
</organism>